<name>A0A2S7K5J8_9PROT</name>
<gene>
    <name evidence="2" type="ORF">CW354_05200</name>
</gene>
<protein>
    <submittedName>
        <fullName evidence="2">Uncharacterized protein</fullName>
    </submittedName>
</protein>
<evidence type="ECO:0000313" key="2">
    <source>
        <dbReference type="EMBL" id="PQA87759.1"/>
    </source>
</evidence>
<keyword evidence="1" id="KW-0812">Transmembrane</keyword>
<proteinExistence type="predicted"/>
<sequence>MAAIATRGAFVAGFWEKIVRFLPAPGGARANVSLTTNVATGAAKLVRGPQKTPGPLDYAKRGLKALSFKWIAISVALTGLFLFLASFSATDTDAYETALQSQARNGDWVGGLRSLFVLRMLATPRPLEFLVMITLTPVVWHMLPKGWRFLVYPMIAQMIYMLISQIAVMPLEFALLNLFTSVTDALRALAL</sequence>
<evidence type="ECO:0000313" key="3">
    <source>
        <dbReference type="Proteomes" id="UP000239504"/>
    </source>
</evidence>
<dbReference type="EMBL" id="PJCH01000005">
    <property type="protein sequence ID" value="PQA87759.1"/>
    <property type="molecule type" value="Genomic_DNA"/>
</dbReference>
<reference evidence="2 3" key="1">
    <citation type="submission" date="2017-12" db="EMBL/GenBank/DDBJ databases">
        <authorList>
            <person name="Hurst M.R.H."/>
        </authorList>
    </citation>
    <scope>NUCLEOTIDE SEQUENCE [LARGE SCALE GENOMIC DNA]</scope>
    <source>
        <strain evidence="2 3">SY-3-19</strain>
    </source>
</reference>
<comment type="caution">
    <text evidence="2">The sequence shown here is derived from an EMBL/GenBank/DDBJ whole genome shotgun (WGS) entry which is preliminary data.</text>
</comment>
<feature type="transmembrane region" description="Helical" evidence="1">
    <location>
        <begin position="150"/>
        <end position="171"/>
    </location>
</feature>
<accession>A0A2S7K5J8</accession>
<feature type="transmembrane region" description="Helical" evidence="1">
    <location>
        <begin position="70"/>
        <end position="89"/>
    </location>
</feature>
<dbReference type="Proteomes" id="UP000239504">
    <property type="component" value="Unassembled WGS sequence"/>
</dbReference>
<evidence type="ECO:0000256" key="1">
    <source>
        <dbReference type="SAM" id="Phobius"/>
    </source>
</evidence>
<organism evidence="2 3">
    <name type="scientific">Hyphococcus luteus</name>
    <dbReference type="NCBI Taxonomy" id="2058213"/>
    <lineage>
        <taxon>Bacteria</taxon>
        <taxon>Pseudomonadati</taxon>
        <taxon>Pseudomonadota</taxon>
        <taxon>Alphaproteobacteria</taxon>
        <taxon>Parvularculales</taxon>
        <taxon>Parvularculaceae</taxon>
        <taxon>Hyphococcus</taxon>
    </lineage>
</organism>
<keyword evidence="3" id="KW-1185">Reference proteome</keyword>
<keyword evidence="1" id="KW-0472">Membrane</keyword>
<dbReference type="AlphaFoldDB" id="A0A2S7K5J8"/>
<feature type="transmembrane region" description="Helical" evidence="1">
    <location>
        <begin position="126"/>
        <end position="143"/>
    </location>
</feature>
<keyword evidence="1" id="KW-1133">Transmembrane helix</keyword>